<dbReference type="Proteomes" id="UP000814243">
    <property type="component" value="Unassembled WGS sequence"/>
</dbReference>
<evidence type="ECO:0000313" key="2">
    <source>
        <dbReference type="EMBL" id="KAH9641108.1"/>
    </source>
</evidence>
<evidence type="ECO:0000313" key="3">
    <source>
        <dbReference type="Proteomes" id="UP000814243"/>
    </source>
</evidence>
<evidence type="ECO:0000256" key="1">
    <source>
        <dbReference type="SAM" id="MobiDB-lite"/>
    </source>
</evidence>
<dbReference type="AlphaFoldDB" id="A0A922MR80"/>
<feature type="compositionally biased region" description="Polar residues" evidence="1">
    <location>
        <begin position="116"/>
        <end position="137"/>
    </location>
</feature>
<feature type="region of interest" description="Disordered" evidence="1">
    <location>
        <begin position="86"/>
        <end position="157"/>
    </location>
</feature>
<feature type="compositionally biased region" description="Basic and acidic residues" evidence="1">
    <location>
        <begin position="86"/>
        <end position="112"/>
    </location>
</feature>
<accession>A0A922MR80</accession>
<feature type="compositionally biased region" description="Low complexity" evidence="1">
    <location>
        <begin position="138"/>
        <end position="154"/>
    </location>
</feature>
<gene>
    <name evidence="2" type="ORF">HF086_000756</name>
</gene>
<proteinExistence type="predicted"/>
<name>A0A922MR80_SPOEX</name>
<reference evidence="2" key="1">
    <citation type="journal article" date="2021" name="G3 (Bethesda)">
        <title>Genome and transcriptome analysis of the beet armyworm Spodoptera exigua reveals targets for pest control. .</title>
        <authorList>
            <person name="Simon S."/>
            <person name="Breeschoten T."/>
            <person name="Jansen H.J."/>
            <person name="Dirks R.P."/>
            <person name="Schranz M.E."/>
            <person name="Ros V.I.D."/>
        </authorList>
    </citation>
    <scope>NUCLEOTIDE SEQUENCE</scope>
    <source>
        <strain evidence="2">TB_SE_WUR_2020</strain>
    </source>
</reference>
<sequence length="181" mass="20300">MEHQSDMGAYGENPNVQNSGNYITIIPVDYSRRGYPMQAEYQYNEFRSREEYYSVQSQKLQAEVNAHLYSVSQRLPHLSYSPLGRHSDWDKHDPHKPLQPDSKESNSSDSLEKSVMGSNLSSCSNQTGSSSIAAGSFSTTEPITSGGSSSSAISPPLPGLRKNLKHFRLFYILRAYRPFQV</sequence>
<organism evidence="2 3">
    <name type="scientific">Spodoptera exigua</name>
    <name type="common">Beet armyworm</name>
    <name type="synonym">Noctua fulgens</name>
    <dbReference type="NCBI Taxonomy" id="7107"/>
    <lineage>
        <taxon>Eukaryota</taxon>
        <taxon>Metazoa</taxon>
        <taxon>Ecdysozoa</taxon>
        <taxon>Arthropoda</taxon>
        <taxon>Hexapoda</taxon>
        <taxon>Insecta</taxon>
        <taxon>Pterygota</taxon>
        <taxon>Neoptera</taxon>
        <taxon>Endopterygota</taxon>
        <taxon>Lepidoptera</taxon>
        <taxon>Glossata</taxon>
        <taxon>Ditrysia</taxon>
        <taxon>Noctuoidea</taxon>
        <taxon>Noctuidae</taxon>
        <taxon>Amphipyrinae</taxon>
        <taxon>Spodoptera</taxon>
    </lineage>
</organism>
<comment type="caution">
    <text evidence="2">The sequence shown here is derived from an EMBL/GenBank/DDBJ whole genome shotgun (WGS) entry which is preliminary data.</text>
</comment>
<protein>
    <submittedName>
        <fullName evidence="2">Uncharacterized protein</fullName>
    </submittedName>
</protein>
<dbReference type="EMBL" id="JACEFF010000256">
    <property type="protein sequence ID" value="KAH9641108.1"/>
    <property type="molecule type" value="Genomic_DNA"/>
</dbReference>